<comment type="caution">
    <text evidence="2">The sequence shown here is derived from an EMBL/GenBank/DDBJ whole genome shotgun (WGS) entry which is preliminary data.</text>
</comment>
<protein>
    <submittedName>
        <fullName evidence="2">Uncharacterized protein</fullName>
    </submittedName>
</protein>
<organism evidence="2 3">
    <name type="scientific">Knufia fluminis</name>
    <dbReference type="NCBI Taxonomy" id="191047"/>
    <lineage>
        <taxon>Eukaryota</taxon>
        <taxon>Fungi</taxon>
        <taxon>Dikarya</taxon>
        <taxon>Ascomycota</taxon>
        <taxon>Pezizomycotina</taxon>
        <taxon>Eurotiomycetes</taxon>
        <taxon>Chaetothyriomycetidae</taxon>
        <taxon>Chaetothyriales</taxon>
        <taxon>Trichomeriaceae</taxon>
        <taxon>Knufia</taxon>
    </lineage>
</organism>
<dbReference type="PANTHER" id="PTHR35041">
    <property type="entry name" value="MEDIATOR OF RNA POLYMERASE II TRANSCRIPTION SUBUNIT 1"/>
    <property type="match status" value="1"/>
</dbReference>
<keyword evidence="1" id="KW-1133">Transmembrane helix</keyword>
<gene>
    <name evidence="2" type="ORF">OHC33_006956</name>
</gene>
<sequence>MAFQQYTWLLWRSRAMSLSAIDDLMGVLGDLFPFLNFDLWKSAFAGVLVAIVIWCLPLASIAPPASITIVPHSVNTTLREGVPTLRWQSIPYEVTGAGFYTAPGQDAIRLATATAYSLSYLALPATRSNYSYDLSFSSPRVRCGDVPPEDQERFDDLFLVNSTAASTELYYNATSFEASSVNFNNYDLWVRTASRNFTCQTWNATYDMTFDFRSGAQQLRVNDIQFLERLPLRKTITSFNDSELTLQGIGAWFDSVSELLVGELTVGGSQDYLTATTNVLQLGLAACPELAELAESRSIDTSTSYCPGGTLERAIEDLYQNATFSLFAYSPVLAPQNESAIVDVTTFRSLNVFRYESWSLIASYVTGVVATALIFCLGVYSLLSNGVSHSTTFSGILFATRNPYLNELAQGQNLATQPLHRAIGKQKLQFGLLTTDTSGLAHPAFGKPEEIARLRKRKGVR</sequence>
<keyword evidence="1" id="KW-0472">Membrane</keyword>
<evidence type="ECO:0000313" key="3">
    <source>
        <dbReference type="Proteomes" id="UP001316803"/>
    </source>
</evidence>
<dbReference type="AlphaFoldDB" id="A0AAN8I4S0"/>
<accession>A0AAN8I4S0</accession>
<dbReference type="EMBL" id="JAKLMC020000017">
    <property type="protein sequence ID" value="KAK5952069.1"/>
    <property type="molecule type" value="Genomic_DNA"/>
</dbReference>
<feature type="transmembrane region" description="Helical" evidence="1">
    <location>
        <begin position="358"/>
        <end position="383"/>
    </location>
</feature>
<keyword evidence="3" id="KW-1185">Reference proteome</keyword>
<name>A0AAN8I4S0_9EURO</name>
<reference evidence="2 3" key="1">
    <citation type="submission" date="2022-12" db="EMBL/GenBank/DDBJ databases">
        <title>Genomic features and morphological characterization of a novel Knufia sp. strain isolated from spacecraft assembly facility.</title>
        <authorList>
            <person name="Teixeira M."/>
            <person name="Chander A.M."/>
            <person name="Stajich J.E."/>
            <person name="Venkateswaran K."/>
        </authorList>
    </citation>
    <scope>NUCLEOTIDE SEQUENCE [LARGE SCALE GENOMIC DNA]</scope>
    <source>
        <strain evidence="2 3">FJI-L2-BK-P2</strain>
    </source>
</reference>
<evidence type="ECO:0000256" key="1">
    <source>
        <dbReference type="SAM" id="Phobius"/>
    </source>
</evidence>
<dbReference type="PANTHER" id="PTHR35041:SF6">
    <property type="entry name" value="FORMYLMETHIONINE DEFORMYLASE-LIKE PROTEIN-RELATED"/>
    <property type="match status" value="1"/>
</dbReference>
<evidence type="ECO:0000313" key="2">
    <source>
        <dbReference type="EMBL" id="KAK5952069.1"/>
    </source>
</evidence>
<proteinExistence type="predicted"/>
<keyword evidence="1" id="KW-0812">Transmembrane</keyword>
<dbReference type="Proteomes" id="UP001316803">
    <property type="component" value="Unassembled WGS sequence"/>
</dbReference>